<proteinExistence type="predicted"/>
<sequence>MCDPKATLPGGVPVLIPLSGIHNLKEGFSSPTLIEADGSKKNYTFTAIYKKSERANIIKVELANVRAQIVVWQTLLKRVKMVKLY</sequence>
<gene>
    <name evidence="1" type="ORF">NXW97_24380</name>
</gene>
<dbReference type="AlphaFoldDB" id="A0AAW5P2M1"/>
<name>A0AAW5P2M1_9BACE</name>
<reference evidence="1" key="1">
    <citation type="submission" date="2022-08" db="EMBL/GenBank/DDBJ databases">
        <title>Genome Sequencing of Bacteroides fragilis Group Isolates with Nanopore Technology.</title>
        <authorList>
            <person name="Tisza M.J."/>
            <person name="Smith D."/>
            <person name="Dekker J.P."/>
        </authorList>
    </citation>
    <scope>NUCLEOTIDE SEQUENCE</scope>
    <source>
        <strain evidence="1">BFG-351</strain>
    </source>
</reference>
<protein>
    <submittedName>
        <fullName evidence="1">Uncharacterized protein</fullName>
    </submittedName>
</protein>
<accession>A0AAW5P2M1</accession>
<dbReference type="Proteomes" id="UP001204548">
    <property type="component" value="Unassembled WGS sequence"/>
</dbReference>
<organism evidence="1 2">
    <name type="scientific">Bacteroides faecis</name>
    <dbReference type="NCBI Taxonomy" id="674529"/>
    <lineage>
        <taxon>Bacteria</taxon>
        <taxon>Pseudomonadati</taxon>
        <taxon>Bacteroidota</taxon>
        <taxon>Bacteroidia</taxon>
        <taxon>Bacteroidales</taxon>
        <taxon>Bacteroidaceae</taxon>
        <taxon>Bacteroides</taxon>
    </lineage>
</organism>
<evidence type="ECO:0000313" key="2">
    <source>
        <dbReference type="Proteomes" id="UP001204548"/>
    </source>
</evidence>
<dbReference type="RefSeq" id="WP_258991033.1">
    <property type="nucleotide sequence ID" value="NZ_JANUTS010000003.1"/>
</dbReference>
<dbReference type="EMBL" id="JANUTS010000003">
    <property type="protein sequence ID" value="MCS2795087.1"/>
    <property type="molecule type" value="Genomic_DNA"/>
</dbReference>
<comment type="caution">
    <text evidence="1">The sequence shown here is derived from an EMBL/GenBank/DDBJ whole genome shotgun (WGS) entry which is preliminary data.</text>
</comment>
<evidence type="ECO:0000313" key="1">
    <source>
        <dbReference type="EMBL" id="MCS2795087.1"/>
    </source>
</evidence>